<keyword evidence="3" id="KW-1133">Transmembrane helix</keyword>
<dbReference type="AlphaFoldDB" id="A0A7Y9IAH9"/>
<dbReference type="PANTHER" id="PTHR34295">
    <property type="entry name" value="BIOTIN TRANSPORTER BIOY"/>
    <property type="match status" value="1"/>
</dbReference>
<dbReference type="Pfam" id="PF02632">
    <property type="entry name" value="BioY"/>
    <property type="match status" value="1"/>
</dbReference>
<dbReference type="Proteomes" id="UP000569914">
    <property type="component" value="Unassembled WGS sequence"/>
</dbReference>
<feature type="transmembrane region" description="Helical" evidence="3">
    <location>
        <begin position="129"/>
        <end position="151"/>
    </location>
</feature>
<keyword evidence="2" id="KW-0813">Transport</keyword>
<comment type="similarity">
    <text evidence="1 2">Belongs to the BioY family.</text>
</comment>
<evidence type="ECO:0000256" key="3">
    <source>
        <dbReference type="SAM" id="Phobius"/>
    </source>
</evidence>
<organism evidence="4 5">
    <name type="scientific">Microlunatus parietis</name>
    <dbReference type="NCBI Taxonomy" id="682979"/>
    <lineage>
        <taxon>Bacteria</taxon>
        <taxon>Bacillati</taxon>
        <taxon>Actinomycetota</taxon>
        <taxon>Actinomycetes</taxon>
        <taxon>Propionibacteriales</taxon>
        <taxon>Propionibacteriaceae</taxon>
        <taxon>Microlunatus</taxon>
    </lineage>
</organism>
<sequence>MSSISSVGPRTLADTLPGGLVRNIALVLGSAGFVGLAAQVKIFLPFTPVPLTLTTFAVLLSAAVLGGNRAALSLGLYLVLGVAGVPWFSGQASGWAFASFGYIVGYLLAAYLVGRLAERGADRTPLKTAGLMALGNLAIYAAGVPWLMAFLGVDLGKALMLGVLPFLIGDAIKLVLAAGLLPGTWALVRRSGRD</sequence>
<keyword evidence="2 3" id="KW-0472">Membrane</keyword>
<dbReference type="GO" id="GO:0005886">
    <property type="term" value="C:plasma membrane"/>
    <property type="evidence" value="ECO:0007669"/>
    <property type="project" value="UniProtKB-SubCell"/>
</dbReference>
<accession>A0A7Y9IAH9</accession>
<dbReference type="PIRSF" id="PIRSF016661">
    <property type="entry name" value="BioY"/>
    <property type="match status" value="1"/>
</dbReference>
<dbReference type="GO" id="GO:0015225">
    <property type="term" value="F:biotin transmembrane transporter activity"/>
    <property type="evidence" value="ECO:0007669"/>
    <property type="project" value="UniProtKB-UniRule"/>
</dbReference>
<keyword evidence="3" id="KW-0812">Transmembrane</keyword>
<evidence type="ECO:0000313" key="5">
    <source>
        <dbReference type="Proteomes" id="UP000569914"/>
    </source>
</evidence>
<reference evidence="4 5" key="1">
    <citation type="submission" date="2020-07" db="EMBL/GenBank/DDBJ databases">
        <title>Sequencing the genomes of 1000 actinobacteria strains.</title>
        <authorList>
            <person name="Klenk H.-P."/>
        </authorList>
    </citation>
    <scope>NUCLEOTIDE SEQUENCE [LARGE SCALE GENOMIC DNA]</scope>
    <source>
        <strain evidence="4 5">DSM 22083</strain>
    </source>
</reference>
<keyword evidence="2" id="KW-1003">Cell membrane</keyword>
<evidence type="ECO:0000313" key="4">
    <source>
        <dbReference type="EMBL" id="NYE73227.1"/>
    </source>
</evidence>
<name>A0A7Y9IAH9_9ACTN</name>
<dbReference type="PANTHER" id="PTHR34295:SF1">
    <property type="entry name" value="BIOTIN TRANSPORTER BIOY"/>
    <property type="match status" value="1"/>
</dbReference>
<dbReference type="InterPro" id="IPR003784">
    <property type="entry name" value="BioY"/>
</dbReference>
<dbReference type="RefSeq" id="WP_179754563.1">
    <property type="nucleotide sequence ID" value="NZ_JACCBU010000001.1"/>
</dbReference>
<dbReference type="Gene3D" id="1.10.1760.20">
    <property type="match status" value="1"/>
</dbReference>
<proteinExistence type="inferred from homology"/>
<comment type="caution">
    <text evidence="4">The sequence shown here is derived from an EMBL/GenBank/DDBJ whole genome shotgun (WGS) entry which is preliminary data.</text>
</comment>
<feature type="transmembrane region" description="Helical" evidence="3">
    <location>
        <begin position="72"/>
        <end position="89"/>
    </location>
</feature>
<keyword evidence="5" id="KW-1185">Reference proteome</keyword>
<evidence type="ECO:0000256" key="1">
    <source>
        <dbReference type="ARBA" id="ARBA00010692"/>
    </source>
</evidence>
<feature type="transmembrane region" description="Helical" evidence="3">
    <location>
        <begin position="20"/>
        <end position="40"/>
    </location>
</feature>
<gene>
    <name evidence="4" type="ORF">BKA15_004556</name>
</gene>
<feature type="transmembrane region" description="Helical" evidence="3">
    <location>
        <begin position="46"/>
        <end position="65"/>
    </location>
</feature>
<feature type="transmembrane region" description="Helical" evidence="3">
    <location>
        <begin position="95"/>
        <end position="117"/>
    </location>
</feature>
<protein>
    <recommendedName>
        <fullName evidence="2">Biotin transporter</fullName>
    </recommendedName>
</protein>
<evidence type="ECO:0000256" key="2">
    <source>
        <dbReference type="PIRNR" id="PIRNR016661"/>
    </source>
</evidence>
<feature type="transmembrane region" description="Helical" evidence="3">
    <location>
        <begin position="163"/>
        <end position="188"/>
    </location>
</feature>
<dbReference type="EMBL" id="JACCBU010000001">
    <property type="protein sequence ID" value="NYE73227.1"/>
    <property type="molecule type" value="Genomic_DNA"/>
</dbReference>
<comment type="subcellular location">
    <subcellularLocation>
        <location evidence="2">Cell membrane</location>
        <topology evidence="2">Multi-pass membrane protein</topology>
    </subcellularLocation>
</comment>